<gene>
    <name evidence="2" type="ORF">SAMN04488541_100879</name>
</gene>
<dbReference type="AlphaFoldDB" id="A0A1I2E094"/>
<evidence type="ECO:0000313" key="3">
    <source>
        <dbReference type="Proteomes" id="UP000199513"/>
    </source>
</evidence>
<feature type="domain" description="SHOCT" evidence="1">
    <location>
        <begin position="63"/>
        <end position="89"/>
    </location>
</feature>
<dbReference type="RefSeq" id="WP_091541913.1">
    <property type="nucleotide sequence ID" value="NZ_FONY01000008.1"/>
</dbReference>
<name>A0A1I2E094_9BACT</name>
<reference evidence="2 3" key="1">
    <citation type="submission" date="2016-10" db="EMBL/GenBank/DDBJ databases">
        <authorList>
            <person name="de Groot N.N."/>
        </authorList>
    </citation>
    <scope>NUCLEOTIDE SEQUENCE [LARGE SCALE GENOMIC DNA]</scope>
    <source>
        <strain>GEY</strain>
        <strain evidence="3">DSM 9560</strain>
    </source>
</reference>
<organism evidence="2 3">
    <name type="scientific">Thermoflexibacter ruber</name>
    <dbReference type="NCBI Taxonomy" id="1003"/>
    <lineage>
        <taxon>Bacteria</taxon>
        <taxon>Pseudomonadati</taxon>
        <taxon>Bacteroidota</taxon>
        <taxon>Cytophagia</taxon>
        <taxon>Cytophagales</taxon>
        <taxon>Thermoflexibacteraceae</taxon>
        <taxon>Thermoflexibacter</taxon>
    </lineage>
</organism>
<evidence type="ECO:0000259" key="1">
    <source>
        <dbReference type="Pfam" id="PF09851"/>
    </source>
</evidence>
<dbReference type="Pfam" id="PF09851">
    <property type="entry name" value="SHOCT"/>
    <property type="match status" value="1"/>
</dbReference>
<dbReference type="Proteomes" id="UP000199513">
    <property type="component" value="Unassembled WGS sequence"/>
</dbReference>
<evidence type="ECO:0000313" key="2">
    <source>
        <dbReference type="EMBL" id="SFE85670.1"/>
    </source>
</evidence>
<dbReference type="InterPro" id="IPR018649">
    <property type="entry name" value="SHOCT"/>
</dbReference>
<dbReference type="STRING" id="1003.SAMN04488541_100879"/>
<keyword evidence="3" id="KW-1185">Reference proteome</keyword>
<dbReference type="OrthoDB" id="1442048at2"/>
<proteinExistence type="predicted"/>
<accession>A0A1I2E094</accession>
<dbReference type="EMBL" id="FONY01000008">
    <property type="protein sequence ID" value="SFE85670.1"/>
    <property type="molecule type" value="Genomic_DNA"/>
</dbReference>
<sequence>MPDMILSINYENEGKQGIILFSCKYKDRKEVEAFFKDIYKDKFQIVRQETIKNENVSENSFADKIKKLADLKEKGLITEEEFVQMKQKLISS</sequence>
<protein>
    <submittedName>
        <fullName evidence="2">Short C-terminal domain-containing protein</fullName>
    </submittedName>
</protein>